<dbReference type="SUPFAM" id="SSF55729">
    <property type="entry name" value="Acyl-CoA N-acyltransferases (Nat)"/>
    <property type="match status" value="1"/>
</dbReference>
<keyword evidence="2" id="KW-0808">Transferase</keyword>
<dbReference type="InterPro" id="IPR053225">
    <property type="entry name" value="Acyl-CoA_N-acyltransferase"/>
</dbReference>
<dbReference type="GeneID" id="36535241"/>
<dbReference type="RefSeq" id="XP_024680401.1">
    <property type="nucleotide sequence ID" value="XM_024827916.1"/>
</dbReference>
<feature type="domain" description="GCN5-related N-acetyltransferase Rv2170-like" evidence="1">
    <location>
        <begin position="263"/>
        <end position="346"/>
    </location>
</feature>
<dbReference type="EMBL" id="MSZS01000006">
    <property type="protein sequence ID" value="PKX91806.1"/>
    <property type="molecule type" value="Genomic_DNA"/>
</dbReference>
<name>A0A2I1C2D0_ASPN1</name>
<dbReference type="AlphaFoldDB" id="A0A2I1C2D0"/>
<sequence length="353" mass="38924">MTVGEQRLSSGFNKITVQDDPRALLPLLKSQLPHSIPLLRRLQHNLAFPSKTARLLTTFPGVEPPSGPWLAAYVDLPRGRETQMTLYSSLERESVDDDDKDPAVISTLHGPPETLALARAQLLALLSYTKSALLPGYLASLTAPSAFLIGNLHTGLMALLKQSGIYTDPETVPGIRIHRYDNPPYVKYLFRTVHSHSPSRKLDTGLPPGYRFQDRQGRMGVLPHHYALVRSRTHLPRSDETLSRIPGVAVYVDRPGEGEETPIAWVFLGLDGSLATLFVELEHRGKGIAEALSRGLMQRGMAEGGIWREVGEEGEVWVHANVLATNGASRRVLEKLGGEVGWTNTWTVVELQS</sequence>
<dbReference type="OrthoDB" id="5335812at2759"/>
<evidence type="ECO:0000313" key="2">
    <source>
        <dbReference type="EMBL" id="PKX91806.1"/>
    </source>
</evidence>
<evidence type="ECO:0000313" key="3">
    <source>
        <dbReference type="Proteomes" id="UP000234474"/>
    </source>
</evidence>
<protein>
    <submittedName>
        <fullName evidence="2">Acetyltransferase, GNAT family</fullName>
    </submittedName>
</protein>
<reference evidence="3" key="1">
    <citation type="journal article" date="2018" name="Proc. Natl. Acad. Sci. U.S.A.">
        <title>Linking secondary metabolites to gene clusters through genome sequencing of six diverse Aspergillus species.</title>
        <authorList>
            <person name="Kaerboelling I."/>
            <person name="Vesth T.C."/>
            <person name="Frisvad J.C."/>
            <person name="Nybo J.L."/>
            <person name="Theobald S."/>
            <person name="Kuo A."/>
            <person name="Bowyer P."/>
            <person name="Matsuda Y."/>
            <person name="Mondo S."/>
            <person name="Lyhne E.K."/>
            <person name="Kogle M.E."/>
            <person name="Clum A."/>
            <person name="Lipzen A."/>
            <person name="Salamov A."/>
            <person name="Ngan C.Y."/>
            <person name="Daum C."/>
            <person name="Chiniquy J."/>
            <person name="Barry K."/>
            <person name="LaButti K."/>
            <person name="Haridas S."/>
            <person name="Simmons B.A."/>
            <person name="Magnuson J.K."/>
            <person name="Mortensen U.H."/>
            <person name="Larsen T.O."/>
            <person name="Grigoriev I.V."/>
            <person name="Baker S.E."/>
            <person name="Andersen M.R."/>
        </authorList>
    </citation>
    <scope>NUCLEOTIDE SEQUENCE [LARGE SCALE GENOMIC DNA]</scope>
    <source>
        <strain evidence="3">IBT 16806</strain>
    </source>
</reference>
<evidence type="ECO:0000259" key="1">
    <source>
        <dbReference type="Pfam" id="PF08445"/>
    </source>
</evidence>
<gene>
    <name evidence="2" type="ORF">P174DRAFT_443792</name>
</gene>
<dbReference type="PANTHER" id="PTHR20958:SF6">
    <property type="entry name" value="GLYCINE N-ACYLTRANSFERASE-LIKE PROTEIN"/>
    <property type="match status" value="1"/>
</dbReference>
<dbReference type="OMA" id="DEMPIAW"/>
<proteinExistence type="predicted"/>
<dbReference type="Gene3D" id="3.40.630.30">
    <property type="match status" value="1"/>
</dbReference>
<dbReference type="Pfam" id="PF08445">
    <property type="entry name" value="FR47"/>
    <property type="match status" value="1"/>
</dbReference>
<dbReference type="GO" id="GO:0016747">
    <property type="term" value="F:acyltransferase activity, transferring groups other than amino-acyl groups"/>
    <property type="evidence" value="ECO:0007669"/>
    <property type="project" value="InterPro"/>
</dbReference>
<organism evidence="2 3">
    <name type="scientific">Aspergillus novofumigatus (strain IBT 16806)</name>
    <dbReference type="NCBI Taxonomy" id="1392255"/>
    <lineage>
        <taxon>Eukaryota</taxon>
        <taxon>Fungi</taxon>
        <taxon>Dikarya</taxon>
        <taxon>Ascomycota</taxon>
        <taxon>Pezizomycotina</taxon>
        <taxon>Eurotiomycetes</taxon>
        <taxon>Eurotiomycetidae</taxon>
        <taxon>Eurotiales</taxon>
        <taxon>Aspergillaceae</taxon>
        <taxon>Aspergillus</taxon>
        <taxon>Aspergillus subgen. Fumigati</taxon>
    </lineage>
</organism>
<dbReference type="Proteomes" id="UP000234474">
    <property type="component" value="Unassembled WGS sequence"/>
</dbReference>
<dbReference type="InterPro" id="IPR013653">
    <property type="entry name" value="GCN5-like_dom"/>
</dbReference>
<comment type="caution">
    <text evidence="2">The sequence shown here is derived from an EMBL/GenBank/DDBJ whole genome shotgun (WGS) entry which is preliminary data.</text>
</comment>
<dbReference type="InterPro" id="IPR016181">
    <property type="entry name" value="Acyl_CoA_acyltransferase"/>
</dbReference>
<accession>A0A2I1C2D0</accession>
<dbReference type="PANTHER" id="PTHR20958">
    <property type="entry name" value="GLYCINE N-ACYLTRANSFERASE-LIKE PROTEIN"/>
    <property type="match status" value="1"/>
</dbReference>
<dbReference type="VEuPathDB" id="FungiDB:P174DRAFT_443792"/>
<keyword evidence="3" id="KW-1185">Reference proteome</keyword>